<evidence type="ECO:0000259" key="2">
    <source>
        <dbReference type="Pfam" id="PF13529"/>
    </source>
</evidence>
<proteinExistence type="predicted"/>
<keyword evidence="1" id="KW-0732">Signal</keyword>
<dbReference type="STRING" id="1452487.AVW16_03170"/>
<dbReference type="Gene3D" id="1.25.40.10">
    <property type="entry name" value="Tetratricopeptide repeat domain"/>
    <property type="match status" value="1"/>
</dbReference>
<gene>
    <name evidence="3" type="ORF">AVW16_03170</name>
</gene>
<feature type="signal peptide" evidence="1">
    <location>
        <begin position="1"/>
        <end position="18"/>
    </location>
</feature>
<reference evidence="4" key="1">
    <citation type="submission" date="2016-01" db="EMBL/GenBank/DDBJ databases">
        <title>Draft genome of Chromobacterium sp. F49.</title>
        <authorList>
            <person name="Hong K.W."/>
        </authorList>
    </citation>
    <scope>NUCLEOTIDE SEQUENCE [LARGE SCALE GENOMIC DNA]</scope>
    <source>
        <strain evidence="4">CN10</strain>
    </source>
</reference>
<evidence type="ECO:0000313" key="3">
    <source>
        <dbReference type="EMBL" id="KZE25317.1"/>
    </source>
</evidence>
<dbReference type="RefSeq" id="WP_066614625.1">
    <property type="nucleotide sequence ID" value="NZ_LQQU01000059.1"/>
</dbReference>
<feature type="chain" id="PRO_5007857299" description="Peptidase C39-like domain-containing protein" evidence="1">
    <location>
        <begin position="19"/>
        <end position="321"/>
    </location>
</feature>
<dbReference type="OrthoDB" id="9814129at2"/>
<dbReference type="CDD" id="cd02549">
    <property type="entry name" value="Peptidase_C39A"/>
    <property type="match status" value="1"/>
</dbReference>
<accession>A0A165EKW8</accession>
<organism evidence="3 4">
    <name type="scientific">Crenobacter luteus</name>
    <dbReference type="NCBI Taxonomy" id="1452487"/>
    <lineage>
        <taxon>Bacteria</taxon>
        <taxon>Pseudomonadati</taxon>
        <taxon>Pseudomonadota</taxon>
        <taxon>Betaproteobacteria</taxon>
        <taxon>Neisseriales</taxon>
        <taxon>Neisseriaceae</taxon>
        <taxon>Crenobacter</taxon>
    </lineage>
</organism>
<protein>
    <recommendedName>
        <fullName evidence="2">Peptidase C39-like domain-containing protein</fullName>
    </recommendedName>
</protein>
<evidence type="ECO:0000256" key="1">
    <source>
        <dbReference type="SAM" id="SignalP"/>
    </source>
</evidence>
<dbReference type="InterPro" id="IPR039563">
    <property type="entry name" value="Peptidase_C39_single_dom"/>
</dbReference>
<sequence length="321" mass="32890">MRRAVCAVLLAAALAGCAAPGLRTLDGLSGVPPRVELAATPFYPQQDYQCGPAALATVLNAAGAATTPEALVDAVYLPARRGSLQLEMLAAVPRHGLVATRIAPRLDALLAELAAGHPVLVMQNMGLSWAPSWHYAVAVGYELARRELILRSGTEARMAMSFDTFEHTWARSGHWAFVALPPGTLPASAGAAELADGLIAYARLARPADAARGFAAAAARHPDDATLAVGLAGSQHAAGDPAAAEATLRATLARPALPAAGRDALANNLANLLAGRGRHDEAEALVAPIAAADGPWRDAARATLAAIRAARAPKAPPAATR</sequence>
<feature type="domain" description="Peptidase C39-like" evidence="2">
    <location>
        <begin position="40"/>
        <end position="149"/>
    </location>
</feature>
<dbReference type="EMBL" id="LQQU01000059">
    <property type="protein sequence ID" value="KZE25317.1"/>
    <property type="molecule type" value="Genomic_DNA"/>
</dbReference>
<name>A0A165EKW8_9NEIS</name>
<dbReference type="PROSITE" id="PS51257">
    <property type="entry name" value="PROKAR_LIPOPROTEIN"/>
    <property type="match status" value="1"/>
</dbReference>
<keyword evidence="4" id="KW-1185">Reference proteome</keyword>
<dbReference type="Pfam" id="PF13529">
    <property type="entry name" value="Peptidase_C39_2"/>
    <property type="match status" value="1"/>
</dbReference>
<dbReference type="AlphaFoldDB" id="A0A165EKW8"/>
<dbReference type="InterPro" id="IPR011990">
    <property type="entry name" value="TPR-like_helical_dom_sf"/>
</dbReference>
<dbReference type="Gene3D" id="3.90.70.10">
    <property type="entry name" value="Cysteine proteinases"/>
    <property type="match status" value="1"/>
</dbReference>
<evidence type="ECO:0000313" key="4">
    <source>
        <dbReference type="Proteomes" id="UP000076625"/>
    </source>
</evidence>
<dbReference type="InterPro" id="IPR039564">
    <property type="entry name" value="Peptidase_C39-like"/>
</dbReference>
<dbReference type="NCBIfam" id="NF033920">
    <property type="entry name" value="C39_PA2778_fam"/>
    <property type="match status" value="1"/>
</dbReference>
<comment type="caution">
    <text evidence="3">The sequence shown here is derived from an EMBL/GenBank/DDBJ whole genome shotgun (WGS) entry which is preliminary data.</text>
</comment>
<dbReference type="Proteomes" id="UP000076625">
    <property type="component" value="Unassembled WGS sequence"/>
</dbReference>